<comment type="caution">
    <text evidence="2">The sequence shown here is derived from an EMBL/GenBank/DDBJ whole genome shotgun (WGS) entry which is preliminary data.</text>
</comment>
<gene>
    <name evidence="2" type="ORF">HPP92_007141</name>
</gene>
<sequence>MIVGFHFLFSVRIKVFAFHSYLGENQTELGSLAFTCLTKNRKCQTVIDILAKHAFDHIDRFTLQQRQAIQKLWASIKEQQIRRKQGKSVTGKLDMNAFEWLQEKYANEKISIRHSVGGGGERRAEQWLG</sequence>
<accession>A0A835R9X3</accession>
<keyword evidence="1" id="KW-0732">Signal</keyword>
<organism evidence="2 3">
    <name type="scientific">Vanilla planifolia</name>
    <name type="common">Vanilla</name>
    <dbReference type="NCBI Taxonomy" id="51239"/>
    <lineage>
        <taxon>Eukaryota</taxon>
        <taxon>Viridiplantae</taxon>
        <taxon>Streptophyta</taxon>
        <taxon>Embryophyta</taxon>
        <taxon>Tracheophyta</taxon>
        <taxon>Spermatophyta</taxon>
        <taxon>Magnoliopsida</taxon>
        <taxon>Liliopsida</taxon>
        <taxon>Asparagales</taxon>
        <taxon>Orchidaceae</taxon>
        <taxon>Vanilloideae</taxon>
        <taxon>Vanilleae</taxon>
        <taxon>Vanilla</taxon>
    </lineage>
</organism>
<feature type="chain" id="PRO_5032732649" evidence="1">
    <location>
        <begin position="18"/>
        <end position="129"/>
    </location>
</feature>
<proteinExistence type="predicted"/>
<reference evidence="2 3" key="1">
    <citation type="journal article" date="2020" name="Nat. Food">
        <title>A phased Vanilla planifolia genome enables genetic improvement of flavour and production.</title>
        <authorList>
            <person name="Hasing T."/>
            <person name="Tang H."/>
            <person name="Brym M."/>
            <person name="Khazi F."/>
            <person name="Huang T."/>
            <person name="Chambers A.H."/>
        </authorList>
    </citation>
    <scope>NUCLEOTIDE SEQUENCE [LARGE SCALE GENOMIC DNA]</scope>
    <source>
        <tissue evidence="2">Leaf</tissue>
    </source>
</reference>
<dbReference type="AlphaFoldDB" id="A0A835R9X3"/>
<protein>
    <submittedName>
        <fullName evidence="2">Uncharacterized protein</fullName>
    </submittedName>
</protein>
<feature type="signal peptide" evidence="1">
    <location>
        <begin position="1"/>
        <end position="17"/>
    </location>
</feature>
<name>A0A835R9X3_VANPL</name>
<evidence type="ECO:0000313" key="3">
    <source>
        <dbReference type="Proteomes" id="UP000636800"/>
    </source>
</evidence>
<dbReference type="EMBL" id="JADCNL010000003">
    <property type="protein sequence ID" value="KAG0488330.1"/>
    <property type="molecule type" value="Genomic_DNA"/>
</dbReference>
<evidence type="ECO:0000313" key="2">
    <source>
        <dbReference type="EMBL" id="KAG0488330.1"/>
    </source>
</evidence>
<dbReference type="OrthoDB" id="1686972at2759"/>
<keyword evidence="3" id="KW-1185">Reference proteome</keyword>
<dbReference type="Proteomes" id="UP000636800">
    <property type="component" value="Chromosome 3"/>
</dbReference>
<evidence type="ECO:0000256" key="1">
    <source>
        <dbReference type="SAM" id="SignalP"/>
    </source>
</evidence>
<dbReference type="PANTHER" id="PTHR36749:SF1">
    <property type="entry name" value="F7O18.3 PROTEIN"/>
    <property type="match status" value="1"/>
</dbReference>
<dbReference type="PANTHER" id="PTHR36749">
    <property type="entry name" value="F7O18.3 PROTEIN"/>
    <property type="match status" value="1"/>
</dbReference>